<proteinExistence type="predicted"/>
<gene>
    <name evidence="1" type="ORF">AAF712_010977</name>
</gene>
<dbReference type="InterPro" id="IPR032675">
    <property type="entry name" value="LRR_dom_sf"/>
</dbReference>
<keyword evidence="2" id="KW-1185">Reference proteome</keyword>
<dbReference type="SUPFAM" id="SSF52047">
    <property type="entry name" value="RNI-like"/>
    <property type="match status" value="1"/>
</dbReference>
<dbReference type="Proteomes" id="UP001437256">
    <property type="component" value="Unassembled WGS sequence"/>
</dbReference>
<name>A0ABR2ZLL8_9AGAR</name>
<evidence type="ECO:0000313" key="2">
    <source>
        <dbReference type="Proteomes" id="UP001437256"/>
    </source>
</evidence>
<sequence>MVVLLTSHTNHIKHLRIDLDGNNIPITHLSQGLFQALETLDIRIIVRRPSSTLGTNSATLDFAEFASRLNTLILSGDLSYLKLKFPILQITRFHWCDDESPTKSSLSHLRSFLSSLYNLQNCRLSFHPQTIASYRATPVVPAFVFNTISKLTFPRLQELELTCSTSEKPGPNRGILTWITSSNLTSMTLFASGQDPAIFSTLFPDPQRIVYLVIHQVEMSASKFTDVVSKLTSLQTLGFGVGNGITDEYISPLQLTLHESETFWVVPKLRRLSLLATPDLMSLYSNEKIVGVLETRRREVSASSGNAQLVSVVLDRNVTDWSAEERLNRLISNGLRVQVTEGTRK</sequence>
<accession>A0ABR2ZLL8</accession>
<dbReference type="EMBL" id="JBBXMP010000113">
    <property type="protein sequence ID" value="KAL0062135.1"/>
    <property type="molecule type" value="Genomic_DNA"/>
</dbReference>
<reference evidence="1 2" key="1">
    <citation type="submission" date="2024-05" db="EMBL/GenBank/DDBJ databases">
        <title>A draft genome resource for the thread blight pathogen Marasmius tenuissimus strain MS-2.</title>
        <authorList>
            <person name="Yulfo-Soto G.E."/>
            <person name="Baruah I.K."/>
            <person name="Amoako-Attah I."/>
            <person name="Bukari Y."/>
            <person name="Meinhardt L.W."/>
            <person name="Bailey B.A."/>
            <person name="Cohen S.P."/>
        </authorList>
    </citation>
    <scope>NUCLEOTIDE SEQUENCE [LARGE SCALE GENOMIC DNA]</scope>
    <source>
        <strain evidence="1 2">MS-2</strain>
    </source>
</reference>
<organism evidence="1 2">
    <name type="scientific">Marasmius tenuissimus</name>
    <dbReference type="NCBI Taxonomy" id="585030"/>
    <lineage>
        <taxon>Eukaryota</taxon>
        <taxon>Fungi</taxon>
        <taxon>Dikarya</taxon>
        <taxon>Basidiomycota</taxon>
        <taxon>Agaricomycotina</taxon>
        <taxon>Agaricomycetes</taxon>
        <taxon>Agaricomycetidae</taxon>
        <taxon>Agaricales</taxon>
        <taxon>Marasmiineae</taxon>
        <taxon>Marasmiaceae</taxon>
        <taxon>Marasmius</taxon>
    </lineage>
</organism>
<comment type="caution">
    <text evidence="1">The sequence shown here is derived from an EMBL/GenBank/DDBJ whole genome shotgun (WGS) entry which is preliminary data.</text>
</comment>
<evidence type="ECO:0000313" key="1">
    <source>
        <dbReference type="EMBL" id="KAL0062135.1"/>
    </source>
</evidence>
<protein>
    <submittedName>
        <fullName evidence="1">Uncharacterized protein</fullName>
    </submittedName>
</protein>
<dbReference type="Gene3D" id="3.80.10.10">
    <property type="entry name" value="Ribonuclease Inhibitor"/>
    <property type="match status" value="1"/>
</dbReference>